<comment type="caution">
    <text evidence="3">The sequence shown here is derived from an EMBL/GenBank/DDBJ whole genome shotgun (WGS) entry which is preliminary data.</text>
</comment>
<feature type="coiled-coil region" evidence="1">
    <location>
        <begin position="248"/>
        <end position="283"/>
    </location>
</feature>
<reference evidence="3" key="1">
    <citation type="submission" date="2022-07" db="EMBL/GenBank/DDBJ databases">
        <title>Genome analysis of Parmales, a sister group of diatoms, reveals the evolutionary specialization of diatoms from phago-mixotrophs to photoautotrophs.</title>
        <authorList>
            <person name="Ban H."/>
            <person name="Sato S."/>
            <person name="Yoshikawa S."/>
            <person name="Kazumasa Y."/>
            <person name="Nakamura Y."/>
            <person name="Ichinomiya M."/>
            <person name="Saitoh K."/>
            <person name="Sato N."/>
            <person name="Blanc-Mathieu R."/>
            <person name="Endo H."/>
            <person name="Kuwata A."/>
            <person name="Ogata H."/>
        </authorList>
    </citation>
    <scope>NUCLEOTIDE SEQUENCE</scope>
</reference>
<evidence type="ECO:0000256" key="1">
    <source>
        <dbReference type="SAM" id="Coils"/>
    </source>
</evidence>
<evidence type="ECO:0000313" key="3">
    <source>
        <dbReference type="EMBL" id="GMH58368.1"/>
    </source>
</evidence>
<feature type="compositionally biased region" description="Acidic residues" evidence="2">
    <location>
        <begin position="116"/>
        <end position="131"/>
    </location>
</feature>
<feature type="compositionally biased region" description="Polar residues" evidence="2">
    <location>
        <begin position="189"/>
        <end position="207"/>
    </location>
</feature>
<feature type="region of interest" description="Disordered" evidence="2">
    <location>
        <begin position="61"/>
        <end position="93"/>
    </location>
</feature>
<dbReference type="EMBL" id="BRXZ01002261">
    <property type="protein sequence ID" value="GMH58368.1"/>
    <property type="molecule type" value="Genomic_DNA"/>
</dbReference>
<sequence length="480" mass="53404">MDESADDFEAMEKMLGIGDDDDASSQELAGDSDLIPSSSLPPPSIPAAATAKFVPPQLRMRQDAPKLPCEATPPKEAHAPDGYEDDWGYDDEIHGEGNVVVSFDGADRVNDYDGCGVDEDGGVEYEDQYYEEEGRGDVNYARSSYSGRHSSSHNPPSNRYHHHHHPPPPTSSTLVQSVFAPPKPPPPTNLSTASGSSFSTLPTTTVHQLKAREAEAESKFAAATKMMNEARRIQASLESQSSLLREMKERTKRDCDEQREECKNYADAERKKLEKERGRLANERIKVSKLSVSHSDGGEFHGPPMDDSDGMGSWTHKALRQEVVGLKGTVVELKRQVEAWKTKYKSERTRLNNQLQSDRDSHATAINESKALKVKLAEAEKVASDAKVAEKKKWQSRVWRAEEEGRKWKRRCEELEGEAGEDLVFFKPDDGKTKTKGRVKGKGKGKKPSVVVKEEGGVRGERGRGENGQEEQEQEQEQEQ</sequence>
<feature type="compositionally biased region" description="Basic residues" evidence="2">
    <location>
        <begin position="434"/>
        <end position="447"/>
    </location>
</feature>
<evidence type="ECO:0000313" key="4">
    <source>
        <dbReference type="Proteomes" id="UP001165082"/>
    </source>
</evidence>
<feature type="region of interest" description="Disordered" evidence="2">
    <location>
        <begin position="108"/>
        <end position="213"/>
    </location>
</feature>
<keyword evidence="1" id="KW-0175">Coiled coil</keyword>
<proteinExistence type="predicted"/>
<dbReference type="Proteomes" id="UP001165082">
    <property type="component" value="Unassembled WGS sequence"/>
</dbReference>
<feature type="compositionally biased region" description="Acidic residues" evidence="2">
    <location>
        <begin position="468"/>
        <end position="480"/>
    </location>
</feature>
<protein>
    <submittedName>
        <fullName evidence="3">Uncharacterized protein</fullName>
    </submittedName>
</protein>
<name>A0A9W7DXE6_9STRA</name>
<gene>
    <name evidence="3" type="ORF">TrRE_jg5426</name>
</gene>
<feature type="region of interest" description="Disordered" evidence="2">
    <location>
        <begin position="422"/>
        <end position="480"/>
    </location>
</feature>
<feature type="coiled-coil region" evidence="1">
    <location>
        <begin position="316"/>
        <end position="350"/>
    </location>
</feature>
<feature type="region of interest" description="Disordered" evidence="2">
    <location>
        <begin position="288"/>
        <end position="313"/>
    </location>
</feature>
<keyword evidence="4" id="KW-1185">Reference proteome</keyword>
<feature type="region of interest" description="Disordered" evidence="2">
    <location>
        <begin position="1"/>
        <end position="48"/>
    </location>
</feature>
<feature type="non-terminal residue" evidence="3">
    <location>
        <position position="480"/>
    </location>
</feature>
<organism evidence="3 4">
    <name type="scientific">Triparma retinervis</name>
    <dbReference type="NCBI Taxonomy" id="2557542"/>
    <lineage>
        <taxon>Eukaryota</taxon>
        <taxon>Sar</taxon>
        <taxon>Stramenopiles</taxon>
        <taxon>Ochrophyta</taxon>
        <taxon>Bolidophyceae</taxon>
        <taxon>Parmales</taxon>
        <taxon>Triparmaceae</taxon>
        <taxon>Triparma</taxon>
    </lineage>
</organism>
<evidence type="ECO:0000256" key="2">
    <source>
        <dbReference type="SAM" id="MobiDB-lite"/>
    </source>
</evidence>
<accession>A0A9W7DXE6</accession>
<feature type="compositionally biased region" description="Low complexity" evidence="2">
    <location>
        <begin position="142"/>
        <end position="158"/>
    </location>
</feature>
<dbReference type="AlphaFoldDB" id="A0A9W7DXE6"/>
<feature type="compositionally biased region" description="Basic and acidic residues" evidence="2">
    <location>
        <begin position="452"/>
        <end position="467"/>
    </location>
</feature>